<gene>
    <name evidence="1" type="ORF">POTOM_014967</name>
</gene>
<proteinExistence type="predicted"/>
<organism evidence="1 2">
    <name type="scientific">Populus tomentosa</name>
    <name type="common">Chinese white poplar</name>
    <dbReference type="NCBI Taxonomy" id="118781"/>
    <lineage>
        <taxon>Eukaryota</taxon>
        <taxon>Viridiplantae</taxon>
        <taxon>Streptophyta</taxon>
        <taxon>Embryophyta</taxon>
        <taxon>Tracheophyta</taxon>
        <taxon>Spermatophyta</taxon>
        <taxon>Magnoliopsida</taxon>
        <taxon>eudicotyledons</taxon>
        <taxon>Gunneridae</taxon>
        <taxon>Pentapetalae</taxon>
        <taxon>rosids</taxon>
        <taxon>fabids</taxon>
        <taxon>Malpighiales</taxon>
        <taxon>Salicaceae</taxon>
        <taxon>Saliceae</taxon>
        <taxon>Populus</taxon>
    </lineage>
</organism>
<evidence type="ECO:0000313" key="1">
    <source>
        <dbReference type="EMBL" id="KAG6778629.1"/>
    </source>
</evidence>
<dbReference type="OrthoDB" id="1108285at2759"/>
<dbReference type="AlphaFoldDB" id="A0A8X8D549"/>
<comment type="caution">
    <text evidence="1">The sequence shown here is derived from an EMBL/GenBank/DDBJ whole genome shotgun (WGS) entry which is preliminary data.</text>
</comment>
<reference evidence="1" key="1">
    <citation type="journal article" date="2020" name="bioRxiv">
        <title>Hybrid origin of Populus tomentosa Carr. identified through genome sequencing and phylogenomic analysis.</title>
        <authorList>
            <person name="An X."/>
            <person name="Gao K."/>
            <person name="Chen Z."/>
            <person name="Li J."/>
            <person name="Yang X."/>
            <person name="Yang X."/>
            <person name="Zhou J."/>
            <person name="Guo T."/>
            <person name="Zhao T."/>
            <person name="Huang S."/>
            <person name="Miao D."/>
            <person name="Khan W.U."/>
            <person name="Rao P."/>
            <person name="Ye M."/>
            <person name="Lei B."/>
            <person name="Liao W."/>
            <person name="Wang J."/>
            <person name="Ji L."/>
            <person name="Li Y."/>
            <person name="Guo B."/>
            <person name="Mustafa N.S."/>
            <person name="Li S."/>
            <person name="Yun Q."/>
            <person name="Keller S.R."/>
            <person name="Mao J."/>
            <person name="Zhang R."/>
            <person name="Strauss S.H."/>
        </authorList>
    </citation>
    <scope>NUCLEOTIDE SEQUENCE</scope>
    <source>
        <strain evidence="1">GM15</strain>
        <tissue evidence="1">Leaf</tissue>
    </source>
</reference>
<protein>
    <submittedName>
        <fullName evidence="1">Uncharacterized protein</fullName>
    </submittedName>
</protein>
<keyword evidence="2" id="KW-1185">Reference proteome</keyword>
<evidence type="ECO:0000313" key="2">
    <source>
        <dbReference type="Proteomes" id="UP000886885"/>
    </source>
</evidence>
<accession>A0A8X8D549</accession>
<name>A0A8X8D549_POPTO</name>
<dbReference type="Proteomes" id="UP000886885">
    <property type="component" value="Chromosome 4A"/>
</dbReference>
<sequence>MDSDPDVKPSTLLTSKLTSRLLVVIVQSHRARRLHPTVVHEGSVARLLEAVIKDGNWLCSNCFFTILGIDQFLMRRNIIADCLLCGAANEVRDHLFSQSLYSKSVRGNKLLKSWNATIYGIWKQRNVKVHGTADISSCIREMDLDVSPL</sequence>
<dbReference type="EMBL" id="JAAWWB010000007">
    <property type="protein sequence ID" value="KAG6778629.1"/>
    <property type="molecule type" value="Genomic_DNA"/>
</dbReference>